<dbReference type="AlphaFoldDB" id="A0A975ATN6"/>
<name>A0A975ATN6_9GAMM</name>
<evidence type="ECO:0000313" key="3">
    <source>
        <dbReference type="Proteomes" id="UP000639274"/>
    </source>
</evidence>
<sequence>MQPFTSPMYLTPTPPAPRRFHGVDYARRTAGFGPRYARRAAPASTAMPPLRLPVRTIARIGGARPRSDYGRAA</sequence>
<evidence type="ECO:0000313" key="2">
    <source>
        <dbReference type="EMBL" id="QSX79195.1"/>
    </source>
</evidence>
<dbReference type="RefSeq" id="WP_200614785.1">
    <property type="nucleotide sequence ID" value="NZ_CP071518.1"/>
</dbReference>
<proteinExistence type="predicted"/>
<gene>
    <name evidence="2" type="ORF">I8J32_004685</name>
</gene>
<keyword evidence="3" id="KW-1185">Reference proteome</keyword>
<organism evidence="2 3">
    <name type="scientific">Agrilutibacter solisilvae</name>
    <dbReference type="NCBI Taxonomy" id="2763317"/>
    <lineage>
        <taxon>Bacteria</taxon>
        <taxon>Pseudomonadati</taxon>
        <taxon>Pseudomonadota</taxon>
        <taxon>Gammaproteobacteria</taxon>
        <taxon>Lysobacterales</taxon>
        <taxon>Lysobacteraceae</taxon>
        <taxon>Agrilutibacter</taxon>
    </lineage>
</organism>
<dbReference type="KEGG" id="lsf:I8J32_004685"/>
<accession>A0A975ATN6</accession>
<dbReference type="Proteomes" id="UP000639274">
    <property type="component" value="Chromosome"/>
</dbReference>
<dbReference type="EMBL" id="CP071518">
    <property type="protein sequence ID" value="QSX79195.1"/>
    <property type="molecule type" value="Genomic_DNA"/>
</dbReference>
<reference evidence="2 3" key="1">
    <citation type="submission" date="2021-03" db="EMBL/GenBank/DDBJ databases">
        <title>Lysobacter sp. nov. isolated from soil of gangwondo yeongwol, south Korea.</title>
        <authorList>
            <person name="Kim K.R."/>
            <person name="Kim K.H."/>
            <person name="Jeon C.O."/>
        </authorList>
    </citation>
    <scope>NUCLEOTIDE SEQUENCE [LARGE SCALE GENOMIC DNA]</scope>
    <source>
        <strain evidence="2 3">R19</strain>
    </source>
</reference>
<feature type="region of interest" description="Disordered" evidence="1">
    <location>
        <begin position="1"/>
        <end position="21"/>
    </location>
</feature>
<protein>
    <submittedName>
        <fullName evidence="2">Uncharacterized protein</fullName>
    </submittedName>
</protein>
<evidence type="ECO:0000256" key="1">
    <source>
        <dbReference type="SAM" id="MobiDB-lite"/>
    </source>
</evidence>